<dbReference type="CDD" id="cd05344">
    <property type="entry name" value="BKR_like_SDR_like"/>
    <property type="match status" value="1"/>
</dbReference>
<dbReference type="PRINTS" id="PR00081">
    <property type="entry name" value="GDHRDH"/>
</dbReference>
<proteinExistence type="inferred from homology"/>
<dbReference type="eggNOG" id="COG1028">
    <property type="taxonomic scope" value="Bacteria"/>
</dbReference>
<keyword evidence="2" id="KW-0560">Oxidoreductase</keyword>
<protein>
    <submittedName>
        <fullName evidence="2">Putative short-chain dehydrogenase/reductase</fullName>
        <ecNumber evidence="2">1.1.1.100</ecNumber>
    </submittedName>
</protein>
<dbReference type="SUPFAM" id="SSF51735">
    <property type="entry name" value="NAD(P)-binding Rossmann-fold domains"/>
    <property type="match status" value="1"/>
</dbReference>
<keyword evidence="3" id="KW-1185">Reference proteome</keyword>
<evidence type="ECO:0000313" key="2">
    <source>
        <dbReference type="EMBL" id="CAE78485.1"/>
    </source>
</evidence>
<dbReference type="InterPro" id="IPR002347">
    <property type="entry name" value="SDR_fam"/>
</dbReference>
<organism evidence="2 3">
    <name type="scientific">Bdellovibrio bacteriovorus (strain ATCC 15356 / DSM 50701 / NCIMB 9529 / HD100)</name>
    <dbReference type="NCBI Taxonomy" id="264462"/>
    <lineage>
        <taxon>Bacteria</taxon>
        <taxon>Pseudomonadati</taxon>
        <taxon>Bdellovibrionota</taxon>
        <taxon>Bdellovibrionia</taxon>
        <taxon>Bdellovibrionales</taxon>
        <taxon>Pseudobdellovibrionaceae</taxon>
        <taxon>Bdellovibrio</taxon>
    </lineage>
</organism>
<dbReference type="InterPro" id="IPR050259">
    <property type="entry name" value="SDR"/>
</dbReference>
<dbReference type="FunFam" id="3.40.50.720:FF:000084">
    <property type="entry name" value="Short-chain dehydrogenase reductase"/>
    <property type="match status" value="1"/>
</dbReference>
<evidence type="ECO:0000313" key="3">
    <source>
        <dbReference type="Proteomes" id="UP000008080"/>
    </source>
</evidence>
<dbReference type="Pfam" id="PF13561">
    <property type="entry name" value="adh_short_C2"/>
    <property type="match status" value="1"/>
</dbReference>
<dbReference type="InterPro" id="IPR036291">
    <property type="entry name" value="NAD(P)-bd_dom_sf"/>
</dbReference>
<dbReference type="Proteomes" id="UP000008080">
    <property type="component" value="Chromosome"/>
</dbReference>
<dbReference type="KEGG" id="bba:Bd0506"/>
<evidence type="ECO:0000256" key="1">
    <source>
        <dbReference type="ARBA" id="ARBA00006484"/>
    </source>
</evidence>
<accession>Q6MQG2</accession>
<dbReference type="PANTHER" id="PTHR42879:SF6">
    <property type="entry name" value="NADPH-DEPENDENT REDUCTASE BACG"/>
    <property type="match status" value="1"/>
</dbReference>
<gene>
    <name evidence="2" type="ordered locus">Bd0506</name>
</gene>
<dbReference type="EMBL" id="BX842647">
    <property type="protein sequence ID" value="CAE78485.1"/>
    <property type="molecule type" value="Genomic_DNA"/>
</dbReference>
<dbReference type="PANTHER" id="PTHR42879">
    <property type="entry name" value="3-OXOACYL-(ACYL-CARRIER-PROTEIN) REDUCTASE"/>
    <property type="match status" value="1"/>
</dbReference>
<dbReference type="GO" id="GO:0004316">
    <property type="term" value="F:3-oxoacyl-[acyl-carrier-protein] reductase (NADPH) activity"/>
    <property type="evidence" value="ECO:0007669"/>
    <property type="project" value="UniProtKB-EC"/>
</dbReference>
<dbReference type="STRING" id="264462.Bd0506"/>
<comment type="similarity">
    <text evidence="1">Belongs to the short-chain dehydrogenases/reductases (SDR) family.</text>
</comment>
<dbReference type="EC" id="1.1.1.100" evidence="2"/>
<reference evidence="2 3" key="1">
    <citation type="journal article" date="2004" name="Science">
        <title>A predator unmasked: life cycle of Bdellovibrio bacteriovorus from a genomic perspective.</title>
        <authorList>
            <person name="Rendulic S."/>
            <person name="Jagtap P."/>
            <person name="Rosinus A."/>
            <person name="Eppinger M."/>
            <person name="Baar C."/>
            <person name="Lanz C."/>
            <person name="Keller H."/>
            <person name="Lambert C."/>
            <person name="Evans K.J."/>
            <person name="Goesmann A."/>
            <person name="Meyer F."/>
            <person name="Sockett R.E."/>
            <person name="Schuster S.C."/>
        </authorList>
    </citation>
    <scope>NUCLEOTIDE SEQUENCE [LARGE SCALE GENOMIC DNA]</scope>
    <source>
        <strain evidence="3">ATCC 15356 / DSM 50701 / NCIMB 9529 / HD100</strain>
    </source>
</reference>
<dbReference type="AlphaFoldDB" id="Q6MQG2"/>
<name>Q6MQG2_BDEBA</name>
<sequence>MVLVLTDVNWRTMMNSSVYSSLDLNGKTAVVCGASGGIGEAAASLMARRGARIIAVARSEEKLKKLMSSLPGSDHRYLLADLGDTESLKANVLAPLASETVHILLNNTGGPKGGPLHKASIEEFDQPLRAHLKAAHLLVQAVLPSMQKNHYGRIINVISTSVKTPIPNLGVSNTVRGAMANWSKTLAGELAGYGITVNNVLPGYIRTDRFKSLVETSAQNTNSSVDEVEEAWKKTIPAGRVGEPEEMAEAIAFLASPAAAYITGINLPVDGGRTPSL</sequence>
<dbReference type="Gene3D" id="3.40.50.720">
    <property type="entry name" value="NAD(P)-binding Rossmann-like Domain"/>
    <property type="match status" value="1"/>
</dbReference>
<dbReference type="HOGENOM" id="CLU_010194_1_2_7"/>